<sequence length="419" mass="48177">MYASNPQAYKGSRRLKASGNQIDQFDDAMKTGISEYLQQKKRKAQEFAPKPAVINPFTSMSSGNGHSEADTAPSPTKKISIERRHADNYAREDEIEPDRFLELTPCRWNHTGWKYAVRDPQYFNHLNKTQNSIGVSQNTLNDTRKKESYFKTQYMKSFAKSKRNSSHNVEKGIPNQANYLSECYPVISGGKQAAKNYQRGVHDSHHRKNQSLTLRERGHEQGDKKWNKQRYHSKDSRYDNQFIKKARNAKKVMHRRGRSKDQVHSLARDTHKFLRERNINLADSLSSNPSEVLKLLRVEKEKLKKTLHGIKKNPHKKEQGKINTSKLNQTATSFGFQMLPKKQLDGNRTFYSEVSNQSQGPSTLGGAFSNYEAGITGKDVFVWGGNVLHRKHNQNFNKKRTFQSEWQSAANNNGVFINK</sequence>
<gene>
    <name evidence="2" type="ORF">ECRASSUSDP1_LOCUS9992</name>
</gene>
<organism evidence="2 3">
    <name type="scientific">Euplotes crassus</name>
    <dbReference type="NCBI Taxonomy" id="5936"/>
    <lineage>
        <taxon>Eukaryota</taxon>
        <taxon>Sar</taxon>
        <taxon>Alveolata</taxon>
        <taxon>Ciliophora</taxon>
        <taxon>Intramacronucleata</taxon>
        <taxon>Spirotrichea</taxon>
        <taxon>Hypotrichia</taxon>
        <taxon>Euplotida</taxon>
        <taxon>Euplotidae</taxon>
        <taxon>Moneuplotes</taxon>
    </lineage>
</organism>
<feature type="region of interest" description="Disordered" evidence="1">
    <location>
        <begin position="1"/>
        <end position="21"/>
    </location>
</feature>
<dbReference type="AlphaFoldDB" id="A0AAD1XF38"/>
<dbReference type="Proteomes" id="UP001295684">
    <property type="component" value="Unassembled WGS sequence"/>
</dbReference>
<accession>A0AAD1XF38</accession>
<evidence type="ECO:0000313" key="3">
    <source>
        <dbReference type="Proteomes" id="UP001295684"/>
    </source>
</evidence>
<reference evidence="2" key="1">
    <citation type="submission" date="2023-07" db="EMBL/GenBank/DDBJ databases">
        <authorList>
            <consortium name="AG Swart"/>
            <person name="Singh M."/>
            <person name="Singh A."/>
            <person name="Seah K."/>
            <person name="Emmerich C."/>
        </authorList>
    </citation>
    <scope>NUCLEOTIDE SEQUENCE</scope>
    <source>
        <strain evidence="2">DP1</strain>
    </source>
</reference>
<feature type="compositionally biased region" description="Polar residues" evidence="1">
    <location>
        <begin position="56"/>
        <end position="65"/>
    </location>
</feature>
<keyword evidence="3" id="KW-1185">Reference proteome</keyword>
<protein>
    <submittedName>
        <fullName evidence="2">Uncharacterized protein</fullName>
    </submittedName>
</protein>
<proteinExistence type="predicted"/>
<evidence type="ECO:0000313" key="2">
    <source>
        <dbReference type="EMBL" id="CAI2368696.1"/>
    </source>
</evidence>
<evidence type="ECO:0000256" key="1">
    <source>
        <dbReference type="SAM" id="MobiDB-lite"/>
    </source>
</evidence>
<feature type="region of interest" description="Disordered" evidence="1">
    <location>
        <begin position="40"/>
        <end position="79"/>
    </location>
</feature>
<name>A0AAD1XF38_EUPCR</name>
<comment type="caution">
    <text evidence="2">The sequence shown here is derived from an EMBL/GenBank/DDBJ whole genome shotgun (WGS) entry which is preliminary data.</text>
</comment>
<dbReference type="EMBL" id="CAMPGE010009834">
    <property type="protein sequence ID" value="CAI2368696.1"/>
    <property type="molecule type" value="Genomic_DNA"/>
</dbReference>